<dbReference type="EMBL" id="CP011970">
    <property type="protein sequence ID" value="AKP44723.1"/>
    <property type="molecule type" value="Genomic_DNA"/>
</dbReference>
<dbReference type="Proteomes" id="UP001510562">
    <property type="component" value="Chromosome"/>
</dbReference>
<evidence type="ECO:0000313" key="2">
    <source>
        <dbReference type="Proteomes" id="UP001510562"/>
    </source>
</evidence>
<evidence type="ECO:0000313" key="1">
    <source>
        <dbReference type="EMBL" id="AKP44723.1"/>
    </source>
</evidence>
<protein>
    <submittedName>
        <fullName evidence="1">Uncharacterized protein</fullName>
    </submittedName>
</protein>
<proteinExistence type="predicted"/>
<sequence>MKFKRKALTLAIISSIVMSSTLLVSAKELKFRPPAHRIQGANKYETAGLIADRRKYTQAIIINTDKSLADGLSASGLAGASNSPILLTKQNSIPNSTLKRLDKFKKIYLIGGVNSISKNVENILKNKKIKVIRIEGKDRIDTSYNVAKEISNLKKVDEIYLTNAYQGEADSISISPVAAKYKNPVVLTNGKNIPFKTDGVKTYAIGGTASINDSLVNSTKATRIGGVDRLDTNEKIIKHFYKDELKHPNQICIVSSDNLIDALLSSTIHKEYPVFLVNETNDKSLVTSANFPIIIGDIKNEF</sequence>
<organism evidence="1 2">
    <name type="scientific">Clostridioides difficile ATCC 9689 = DSM 1296</name>
    <dbReference type="NCBI Taxonomy" id="1121308"/>
    <lineage>
        <taxon>Bacteria</taxon>
        <taxon>Bacillati</taxon>
        <taxon>Bacillota</taxon>
        <taxon>Clostridia</taxon>
        <taxon>Peptostreptococcales</taxon>
        <taxon>Peptostreptococcaceae</taxon>
        <taxon>Clostridioides</taxon>
    </lineage>
</organism>
<gene>
    <name evidence="1" type="ORF">CDIF1296T_phi049</name>
</gene>
<reference evidence="1 2" key="1">
    <citation type="journal article" date="2015" name="Genome Announc.">
        <title>Complete Genome Sequence of the Novel Temperate Clostridium difficile Phage phiCDIF1296T.</title>
        <authorList>
            <person name="Wittmann J."/>
            <person name="Riedel T."/>
            <person name="Bunk B."/>
            <person name="Sproer C."/>
            <person name="Gronow S."/>
            <person name="Overmann J."/>
        </authorList>
    </citation>
    <scope>NUCLEOTIDE SEQUENCE [LARGE SCALE GENOMIC DNA]</scope>
    <source>
        <strain evidence="2">ATCC 9689 / DSM 1296 / BCRC 10642 / JCM 1296 / NCIMB 10666 / NCTC 11209 / 90556-M6S</strain>
    </source>
</reference>
<accession>A0ACA7UNI6</accession>
<keyword evidence="2" id="KW-1185">Reference proteome</keyword>
<name>A0ACA7UNI6_CLODI</name>